<evidence type="ECO:0000313" key="5">
    <source>
        <dbReference type="Proteomes" id="UP000037977"/>
    </source>
</evidence>
<reference evidence="4 5" key="1">
    <citation type="submission" date="2015-07" db="EMBL/GenBank/DDBJ databases">
        <title>Genome sequencing project for genomic taxonomy and phylogenomics of Bacillus-like bacteria.</title>
        <authorList>
            <person name="Liu B."/>
            <person name="Wang J."/>
            <person name="Zhu Y."/>
            <person name="Liu G."/>
            <person name="Chen Q."/>
            <person name="Chen Z."/>
            <person name="Che J."/>
            <person name="Ge C."/>
            <person name="Shi H."/>
            <person name="Pan Z."/>
            <person name="Liu X."/>
        </authorList>
    </citation>
    <scope>NUCLEOTIDE SEQUENCE [LARGE SCALE GENOMIC DNA]</scope>
    <source>
        <strain evidence="4 5">DSM 54</strain>
    </source>
</reference>
<dbReference type="InterPro" id="IPR019734">
    <property type="entry name" value="TPR_rpt"/>
</dbReference>
<dbReference type="SMART" id="SM00271">
    <property type="entry name" value="DnaJ"/>
    <property type="match status" value="1"/>
</dbReference>
<keyword evidence="2" id="KW-0346">Stress response</keyword>
<sequence length="382" mass="46023">MNSTYYEILEVTVDVDSDELKRAFSIMIRRYSNEKYPEKSAQLREAYRILIDPKLRKDYDIQLEYGQRIEHLKELAFEASKTGFISEVKDSFNEIITIQPSATHYYEYALMLMKLEDYEEAEHLLHTTIQTDEEFIDAYIQLAILYSRLEQYRNMVRVTKQGLLIAPANYELVSLLIKAYLCTERYEEAWAFIEKLRLKPHVDSQKHAFYLCQFFEICCAADSTTMYEQYKQIIAKHPFTYEAKQLLIEELQVWIEFLCNSYTFNWAYNALYIICLLRNEGNLSNNAFLEELQKKQIIYSEFQKLSHDKTIGKLFKKLFYIYLFKSDYASEQEWEEHNQFIHDDIEWYANENYQSFKKDVKRLEIKYPALFKCKQQFFNYLI</sequence>
<dbReference type="SMART" id="SM00028">
    <property type="entry name" value="TPR"/>
    <property type="match status" value="2"/>
</dbReference>
<dbReference type="Proteomes" id="UP000037977">
    <property type="component" value="Unassembled WGS sequence"/>
</dbReference>
<evidence type="ECO:0000256" key="1">
    <source>
        <dbReference type="ARBA" id="ARBA00022705"/>
    </source>
</evidence>
<dbReference type="InterPro" id="IPR011990">
    <property type="entry name" value="TPR-like_helical_dom_sf"/>
</dbReference>
<dbReference type="RefSeq" id="WP_053997006.1">
    <property type="nucleotide sequence ID" value="NZ_CP065643.1"/>
</dbReference>
<evidence type="ECO:0000256" key="2">
    <source>
        <dbReference type="ARBA" id="ARBA00023016"/>
    </source>
</evidence>
<name>A0A0N0CUC8_9BACI</name>
<proteinExistence type="predicted"/>
<dbReference type="PATRIC" id="fig|33935.3.peg.3650"/>
<protein>
    <recommendedName>
        <fullName evidence="3">J domain-containing protein</fullName>
    </recommendedName>
</protein>
<dbReference type="InterPro" id="IPR001623">
    <property type="entry name" value="DnaJ_domain"/>
</dbReference>
<dbReference type="Gene3D" id="1.25.40.10">
    <property type="entry name" value="Tetratricopeptide repeat domain"/>
    <property type="match status" value="1"/>
</dbReference>
<evidence type="ECO:0000259" key="3">
    <source>
        <dbReference type="PROSITE" id="PS50076"/>
    </source>
</evidence>
<feature type="domain" description="J" evidence="3">
    <location>
        <begin position="4"/>
        <end position="63"/>
    </location>
</feature>
<gene>
    <name evidence="4" type="ORF">ADM90_22000</name>
</gene>
<accession>A0A0N0CUC8</accession>
<dbReference type="AlphaFoldDB" id="A0A0N0CUC8"/>
<keyword evidence="5" id="KW-1185">Reference proteome</keyword>
<dbReference type="InterPro" id="IPR036869">
    <property type="entry name" value="J_dom_sf"/>
</dbReference>
<dbReference type="Gene3D" id="1.10.287.110">
    <property type="entry name" value="DnaJ domain"/>
    <property type="match status" value="1"/>
</dbReference>
<keyword evidence="1" id="KW-0235">DNA replication</keyword>
<dbReference type="STRING" id="33935.ADM90_22000"/>
<dbReference type="SUPFAM" id="SSF46565">
    <property type="entry name" value="Chaperone J-domain"/>
    <property type="match status" value="1"/>
</dbReference>
<dbReference type="SUPFAM" id="SSF48452">
    <property type="entry name" value="TPR-like"/>
    <property type="match status" value="1"/>
</dbReference>
<comment type="caution">
    <text evidence="4">The sequence shown here is derived from an EMBL/GenBank/DDBJ whole genome shotgun (WGS) entry which is preliminary data.</text>
</comment>
<dbReference type="CDD" id="cd06257">
    <property type="entry name" value="DnaJ"/>
    <property type="match status" value="1"/>
</dbReference>
<dbReference type="PROSITE" id="PS50076">
    <property type="entry name" value="DNAJ_2"/>
    <property type="match status" value="1"/>
</dbReference>
<dbReference type="GO" id="GO:0006260">
    <property type="term" value="P:DNA replication"/>
    <property type="evidence" value="ECO:0007669"/>
    <property type="project" value="UniProtKB-KW"/>
</dbReference>
<dbReference type="Pfam" id="PF00226">
    <property type="entry name" value="DnaJ"/>
    <property type="match status" value="1"/>
</dbReference>
<dbReference type="EMBL" id="LGCI01000014">
    <property type="protein sequence ID" value="KOY79897.1"/>
    <property type="molecule type" value="Genomic_DNA"/>
</dbReference>
<evidence type="ECO:0000313" key="4">
    <source>
        <dbReference type="EMBL" id="KOY79897.1"/>
    </source>
</evidence>
<organism evidence="4 5">
    <name type="scientific">Lysinibacillus macroides</name>
    <dbReference type="NCBI Taxonomy" id="33935"/>
    <lineage>
        <taxon>Bacteria</taxon>
        <taxon>Bacillati</taxon>
        <taxon>Bacillota</taxon>
        <taxon>Bacilli</taxon>
        <taxon>Bacillales</taxon>
        <taxon>Bacillaceae</taxon>
        <taxon>Lysinibacillus</taxon>
    </lineage>
</organism>